<evidence type="ECO:0000259" key="3">
    <source>
        <dbReference type="Pfam" id="PF00005"/>
    </source>
</evidence>
<dbReference type="GO" id="GO:0016887">
    <property type="term" value="F:ATP hydrolysis activity"/>
    <property type="evidence" value="ECO:0007669"/>
    <property type="project" value="InterPro"/>
</dbReference>
<evidence type="ECO:0000256" key="2">
    <source>
        <dbReference type="ARBA" id="ARBA00022840"/>
    </source>
</evidence>
<dbReference type="PANTHER" id="PTHR24223">
    <property type="entry name" value="ATP-BINDING CASSETTE SUB-FAMILY C"/>
    <property type="match status" value="1"/>
</dbReference>
<dbReference type="PANTHER" id="PTHR24223:SF165">
    <property type="entry name" value="ABC TRANSPORTER C FAMILY MEMBER 15-RELATED"/>
    <property type="match status" value="1"/>
</dbReference>
<dbReference type="GO" id="GO:0042626">
    <property type="term" value="F:ATPase-coupled transmembrane transporter activity"/>
    <property type="evidence" value="ECO:0007669"/>
    <property type="project" value="TreeGrafter"/>
</dbReference>
<dbReference type="AlphaFoldDB" id="A0AA88R0P8"/>
<dbReference type="InterPro" id="IPR050173">
    <property type="entry name" value="ABC_transporter_C-like"/>
</dbReference>
<dbReference type="GO" id="GO:0005524">
    <property type="term" value="F:ATP binding"/>
    <property type="evidence" value="ECO:0007669"/>
    <property type="project" value="UniProtKB-KW"/>
</dbReference>
<name>A0AA88R0P8_9ASTE</name>
<sequence>MTVDHKYPVTHALVKRNHNTGENQEEVGEGIGEKTLSTRLCPRIGDKTTNKNGHGVVENGESWSVGQRQLLCLGRALLKKSRILVLDEATTSVDSATNGVLHHIISQEFKDQTIVTIAHSIHTVIDSLETWAVFQQFSGLVPNPNKSHVRMADREASSSVKDADTALKGMYVILGRMVSCMENQQNNNLNHRGPNHDLESQRKFEMLKNFMNMHPQEFVGEGDPDKAENWIRNLEKIFTTMGLNDEMKLLLATFRLENDAACWWEMIDSKWTAAQTVRTWELFETEFN</sequence>
<evidence type="ECO:0000313" key="5">
    <source>
        <dbReference type="Proteomes" id="UP001187471"/>
    </source>
</evidence>
<reference evidence="4" key="1">
    <citation type="submission" date="2022-12" db="EMBL/GenBank/DDBJ databases">
        <title>Draft genome assemblies for two species of Escallonia (Escalloniales).</title>
        <authorList>
            <person name="Chanderbali A."/>
            <person name="Dervinis C."/>
            <person name="Anghel I."/>
            <person name="Soltis D."/>
            <person name="Soltis P."/>
            <person name="Zapata F."/>
        </authorList>
    </citation>
    <scope>NUCLEOTIDE SEQUENCE</scope>
    <source>
        <strain evidence="4">UCBG92.1500</strain>
        <tissue evidence="4">Leaf</tissue>
    </source>
</reference>
<dbReference type="Gene3D" id="3.40.50.300">
    <property type="entry name" value="P-loop containing nucleotide triphosphate hydrolases"/>
    <property type="match status" value="1"/>
</dbReference>
<feature type="domain" description="ABC transporter" evidence="3">
    <location>
        <begin position="53"/>
        <end position="91"/>
    </location>
</feature>
<keyword evidence="5" id="KW-1185">Reference proteome</keyword>
<proteinExistence type="predicted"/>
<evidence type="ECO:0000256" key="1">
    <source>
        <dbReference type="ARBA" id="ARBA00022741"/>
    </source>
</evidence>
<organism evidence="4 5">
    <name type="scientific">Escallonia rubra</name>
    <dbReference type="NCBI Taxonomy" id="112253"/>
    <lineage>
        <taxon>Eukaryota</taxon>
        <taxon>Viridiplantae</taxon>
        <taxon>Streptophyta</taxon>
        <taxon>Embryophyta</taxon>
        <taxon>Tracheophyta</taxon>
        <taxon>Spermatophyta</taxon>
        <taxon>Magnoliopsida</taxon>
        <taxon>eudicotyledons</taxon>
        <taxon>Gunneridae</taxon>
        <taxon>Pentapetalae</taxon>
        <taxon>asterids</taxon>
        <taxon>campanulids</taxon>
        <taxon>Escalloniales</taxon>
        <taxon>Escalloniaceae</taxon>
        <taxon>Escallonia</taxon>
    </lineage>
</organism>
<dbReference type="Pfam" id="PF00005">
    <property type="entry name" value="ABC_tran"/>
    <property type="match status" value="1"/>
</dbReference>
<accession>A0AA88R0P8</accession>
<dbReference type="Proteomes" id="UP001187471">
    <property type="component" value="Unassembled WGS sequence"/>
</dbReference>
<dbReference type="SUPFAM" id="SSF52540">
    <property type="entry name" value="P-loop containing nucleoside triphosphate hydrolases"/>
    <property type="match status" value="1"/>
</dbReference>
<keyword evidence="1" id="KW-0547">Nucleotide-binding</keyword>
<gene>
    <name evidence="4" type="ORF">RJ640_016834</name>
</gene>
<comment type="caution">
    <text evidence="4">The sequence shown here is derived from an EMBL/GenBank/DDBJ whole genome shotgun (WGS) entry which is preliminary data.</text>
</comment>
<dbReference type="EMBL" id="JAVXUO010002914">
    <property type="protein sequence ID" value="KAK2968515.1"/>
    <property type="molecule type" value="Genomic_DNA"/>
</dbReference>
<keyword evidence="2" id="KW-0067">ATP-binding</keyword>
<evidence type="ECO:0000313" key="4">
    <source>
        <dbReference type="EMBL" id="KAK2968515.1"/>
    </source>
</evidence>
<dbReference type="InterPro" id="IPR003439">
    <property type="entry name" value="ABC_transporter-like_ATP-bd"/>
</dbReference>
<protein>
    <recommendedName>
        <fullName evidence="3">ABC transporter domain-containing protein</fullName>
    </recommendedName>
</protein>
<dbReference type="InterPro" id="IPR027417">
    <property type="entry name" value="P-loop_NTPase"/>
</dbReference>
<dbReference type="GO" id="GO:0016020">
    <property type="term" value="C:membrane"/>
    <property type="evidence" value="ECO:0007669"/>
    <property type="project" value="TreeGrafter"/>
</dbReference>